<feature type="compositionally biased region" description="Basic residues" evidence="1">
    <location>
        <begin position="130"/>
        <end position="140"/>
    </location>
</feature>
<proteinExistence type="predicted"/>
<dbReference type="Proteomes" id="UP000693981">
    <property type="component" value="Unassembled WGS sequence"/>
</dbReference>
<feature type="region of interest" description="Disordered" evidence="1">
    <location>
        <begin position="130"/>
        <end position="162"/>
    </location>
</feature>
<accession>A0A8T1WTP7</accession>
<reference evidence="2" key="1">
    <citation type="submission" date="2021-02" db="EMBL/GenBank/DDBJ databases">
        <authorList>
            <person name="Palmer J.M."/>
        </authorList>
    </citation>
    <scope>NUCLEOTIDE SEQUENCE</scope>
    <source>
        <strain evidence="2">SCRP23</strain>
    </source>
</reference>
<comment type="caution">
    <text evidence="2">The sequence shown here is derived from an EMBL/GenBank/DDBJ whole genome shotgun (WGS) entry which is preliminary data.</text>
</comment>
<evidence type="ECO:0000256" key="1">
    <source>
        <dbReference type="SAM" id="MobiDB-lite"/>
    </source>
</evidence>
<dbReference type="OrthoDB" id="168337at2759"/>
<protein>
    <submittedName>
        <fullName evidence="2">Uncharacterized protein</fullName>
    </submittedName>
</protein>
<dbReference type="EMBL" id="JAGDFL010000217">
    <property type="protein sequence ID" value="KAG7395253.1"/>
    <property type="molecule type" value="Genomic_DNA"/>
</dbReference>
<keyword evidence="3" id="KW-1185">Reference proteome</keyword>
<evidence type="ECO:0000313" key="2">
    <source>
        <dbReference type="EMBL" id="KAG7395253.1"/>
    </source>
</evidence>
<feature type="compositionally biased region" description="Low complexity" evidence="1">
    <location>
        <begin position="141"/>
        <end position="153"/>
    </location>
</feature>
<evidence type="ECO:0000313" key="3">
    <source>
        <dbReference type="Proteomes" id="UP000693981"/>
    </source>
</evidence>
<name>A0A8T1WTP7_9STRA</name>
<organism evidence="2 3">
    <name type="scientific">Phytophthora boehmeriae</name>
    <dbReference type="NCBI Taxonomy" id="109152"/>
    <lineage>
        <taxon>Eukaryota</taxon>
        <taxon>Sar</taxon>
        <taxon>Stramenopiles</taxon>
        <taxon>Oomycota</taxon>
        <taxon>Peronosporomycetes</taxon>
        <taxon>Peronosporales</taxon>
        <taxon>Peronosporaceae</taxon>
        <taxon>Phytophthora</taxon>
    </lineage>
</organism>
<dbReference type="AlphaFoldDB" id="A0A8T1WTP7"/>
<sequence>MEDNNNFAADFSRDSFDADSLSGLHSSWLDDEQLNNLPIMDVFTDVSTSTAPHSELTSTGEAEKTLDPSTADAVLSAALGDHDSLVLDDSLDFSFDTELSPILEPFADAPHFEDVKEQVVKASVAMSPLKRQRRFSKSPRTRSSPMRRTTVMTPRQTSNSGFMQMTGEMTAPLAMSKRPRTRSASWQDQERNTFFTMFKVKWPPTPEGESVPPFSSLLLERFDAISTKVRTKSVMEVRQFYTTAMQNITEMLGLVKNDIDLTNPDQVRIAVWCWRKLMADKKHREE</sequence>
<gene>
    <name evidence="2" type="ORF">PHYBOEH_003999</name>
</gene>